<dbReference type="Proteomes" id="UP000317355">
    <property type="component" value="Unassembled WGS sequence"/>
</dbReference>
<dbReference type="SUPFAM" id="SSF74942">
    <property type="entry name" value="YhbC-like, C-terminal domain"/>
    <property type="match status" value="1"/>
</dbReference>
<protein>
    <recommendedName>
        <fullName evidence="3">Ribosome maturation factor RimP</fullName>
    </recommendedName>
</protein>
<evidence type="ECO:0000313" key="6">
    <source>
        <dbReference type="EMBL" id="TVT55138.1"/>
    </source>
</evidence>
<organism evidence="6 7">
    <name type="scientific">Sedimenticola thiotaurini</name>
    <dbReference type="NCBI Taxonomy" id="1543721"/>
    <lineage>
        <taxon>Bacteria</taxon>
        <taxon>Pseudomonadati</taxon>
        <taxon>Pseudomonadota</taxon>
        <taxon>Gammaproteobacteria</taxon>
        <taxon>Chromatiales</taxon>
        <taxon>Sedimenticolaceae</taxon>
        <taxon>Sedimenticola</taxon>
    </lineage>
</organism>
<dbReference type="GO" id="GO:0006412">
    <property type="term" value="P:translation"/>
    <property type="evidence" value="ECO:0007669"/>
    <property type="project" value="TreeGrafter"/>
</dbReference>
<accession>A0A558D2A3</accession>
<evidence type="ECO:0000313" key="7">
    <source>
        <dbReference type="Proteomes" id="UP000317355"/>
    </source>
</evidence>
<dbReference type="NCBIfam" id="NF000927">
    <property type="entry name" value="PRK00092.1-1"/>
    <property type="match status" value="1"/>
</dbReference>
<evidence type="ECO:0000256" key="2">
    <source>
        <dbReference type="ARBA" id="ARBA00022517"/>
    </source>
</evidence>
<dbReference type="InterPro" id="IPR036847">
    <property type="entry name" value="RimP_C_sf"/>
</dbReference>
<dbReference type="EMBL" id="VMRY01000036">
    <property type="protein sequence ID" value="TVT55138.1"/>
    <property type="molecule type" value="Genomic_DNA"/>
</dbReference>
<comment type="caution">
    <text evidence="6">The sequence shown here is derived from an EMBL/GenBank/DDBJ whole genome shotgun (WGS) entry which is preliminary data.</text>
</comment>
<dbReference type="Gene3D" id="2.30.30.180">
    <property type="entry name" value="Ribosome maturation factor RimP, C-terminal domain"/>
    <property type="match status" value="1"/>
</dbReference>
<dbReference type="GO" id="GO:0000028">
    <property type="term" value="P:ribosomal small subunit assembly"/>
    <property type="evidence" value="ECO:0007669"/>
    <property type="project" value="TreeGrafter"/>
</dbReference>
<keyword evidence="1 3" id="KW-0963">Cytoplasm</keyword>
<evidence type="ECO:0000259" key="5">
    <source>
        <dbReference type="Pfam" id="PF17384"/>
    </source>
</evidence>
<dbReference type="PANTHER" id="PTHR33867:SF1">
    <property type="entry name" value="RIBOSOME MATURATION FACTOR RIMP"/>
    <property type="match status" value="1"/>
</dbReference>
<dbReference type="Pfam" id="PF17384">
    <property type="entry name" value="DUF150_C"/>
    <property type="match status" value="1"/>
</dbReference>
<dbReference type="InterPro" id="IPR028998">
    <property type="entry name" value="RimP_C"/>
</dbReference>
<keyword evidence="2 3" id="KW-0690">Ribosome biogenesis</keyword>
<dbReference type="AlphaFoldDB" id="A0A558D2A3"/>
<dbReference type="GO" id="GO:0005829">
    <property type="term" value="C:cytosol"/>
    <property type="evidence" value="ECO:0007669"/>
    <property type="project" value="TreeGrafter"/>
</dbReference>
<dbReference type="SUPFAM" id="SSF75420">
    <property type="entry name" value="YhbC-like, N-terminal domain"/>
    <property type="match status" value="1"/>
</dbReference>
<comment type="similarity">
    <text evidence="3">Belongs to the RimP family.</text>
</comment>
<dbReference type="Pfam" id="PF02576">
    <property type="entry name" value="RimP_N"/>
    <property type="match status" value="1"/>
</dbReference>
<proteinExistence type="inferred from homology"/>
<dbReference type="InterPro" id="IPR003728">
    <property type="entry name" value="Ribosome_maturation_RimP"/>
</dbReference>
<dbReference type="FunFam" id="3.30.300.70:FF:000001">
    <property type="entry name" value="Ribosome maturation factor RimP"/>
    <property type="match status" value="1"/>
</dbReference>
<evidence type="ECO:0000256" key="3">
    <source>
        <dbReference type="HAMAP-Rule" id="MF_01077"/>
    </source>
</evidence>
<evidence type="ECO:0000256" key="1">
    <source>
        <dbReference type="ARBA" id="ARBA00022490"/>
    </source>
</evidence>
<name>A0A558D2A3_9GAMM</name>
<comment type="subcellular location">
    <subcellularLocation>
        <location evidence="3">Cytoplasm</location>
    </subcellularLocation>
</comment>
<reference evidence="6 7" key="1">
    <citation type="submission" date="2019-07" db="EMBL/GenBank/DDBJ databases">
        <title>The pathways for chlorine oxyanion respiration interact through the shared metabolite chlorate.</title>
        <authorList>
            <person name="Barnum T.P."/>
            <person name="Cheng Y."/>
            <person name="Hill K.A."/>
            <person name="Lucas L.N."/>
            <person name="Carlson H.K."/>
            <person name="Coates J.D."/>
        </authorList>
    </citation>
    <scope>NUCLEOTIDE SEQUENCE [LARGE SCALE GENOMIC DNA]</scope>
    <source>
        <strain evidence="6">BK-3</strain>
    </source>
</reference>
<dbReference type="CDD" id="cd01734">
    <property type="entry name" value="YlxS_C"/>
    <property type="match status" value="1"/>
</dbReference>
<dbReference type="Gene3D" id="3.30.300.70">
    <property type="entry name" value="RimP-like superfamily, N-terminal"/>
    <property type="match status" value="1"/>
</dbReference>
<dbReference type="InterPro" id="IPR028989">
    <property type="entry name" value="RimP_N"/>
</dbReference>
<dbReference type="STRING" id="1543721.AAY24_08185"/>
<feature type="domain" description="Ribosome maturation factor RimP C-terminal" evidence="5">
    <location>
        <begin position="87"/>
        <end position="152"/>
    </location>
</feature>
<gene>
    <name evidence="3 6" type="primary">rimP</name>
    <name evidence="6" type="ORF">FHK82_08910</name>
</gene>
<comment type="function">
    <text evidence="3">Required for maturation of 30S ribosomal subunits.</text>
</comment>
<dbReference type="HAMAP" id="MF_01077">
    <property type="entry name" value="RimP"/>
    <property type="match status" value="1"/>
</dbReference>
<dbReference type="InterPro" id="IPR035956">
    <property type="entry name" value="RimP_N_sf"/>
</dbReference>
<evidence type="ECO:0000259" key="4">
    <source>
        <dbReference type="Pfam" id="PF02576"/>
    </source>
</evidence>
<feature type="domain" description="Ribosome maturation factor RimP N-terminal" evidence="4">
    <location>
        <begin position="11"/>
        <end position="84"/>
    </location>
</feature>
<sequence length="152" mass="16842">MAVASDKLIEIVRGAVEPLGYELVGVEYLSQGRGGSLLRIYIDHENGIGVDDCAKVSHQVSGVLDVEDPIQENYSLEVSSPGLDRPLFFENDFVRFAGHRVSVRLRTKLHDRRRYEGVLKGVQDGNVLVVVDGEEAVLPLDLIDKARLVPEF</sequence>
<dbReference type="PANTHER" id="PTHR33867">
    <property type="entry name" value="RIBOSOME MATURATION FACTOR RIMP"/>
    <property type="match status" value="1"/>
</dbReference>